<keyword evidence="3" id="KW-1185">Reference proteome</keyword>
<dbReference type="InterPro" id="IPR050585">
    <property type="entry name" value="Xaa-Pro_dipeptidyl-ppase/CocE"/>
</dbReference>
<dbReference type="EMBL" id="CALNXK010000037">
    <property type="protein sequence ID" value="CAH3122449.1"/>
    <property type="molecule type" value="Genomic_DNA"/>
</dbReference>
<dbReference type="SUPFAM" id="SSF53474">
    <property type="entry name" value="alpha/beta-Hydrolases"/>
    <property type="match status" value="1"/>
</dbReference>
<accession>A0ABN8NVU3</accession>
<dbReference type="PANTHER" id="PTHR43056">
    <property type="entry name" value="PEPTIDASE S9 PROLYL OLIGOPEPTIDASE"/>
    <property type="match status" value="1"/>
</dbReference>
<evidence type="ECO:0000259" key="1">
    <source>
        <dbReference type="Pfam" id="PF00326"/>
    </source>
</evidence>
<dbReference type="InterPro" id="IPR001375">
    <property type="entry name" value="Peptidase_S9_cat"/>
</dbReference>
<dbReference type="Gene3D" id="3.40.50.1820">
    <property type="entry name" value="alpha/beta hydrolase"/>
    <property type="match status" value="1"/>
</dbReference>
<name>A0ABN8NVU3_9CNID</name>
<comment type="caution">
    <text evidence="2">The sequence shown here is derived from an EMBL/GenBank/DDBJ whole genome shotgun (WGS) entry which is preliminary data.</text>
</comment>
<dbReference type="InterPro" id="IPR029058">
    <property type="entry name" value="AB_hydrolase_fold"/>
</dbReference>
<dbReference type="Pfam" id="PF00326">
    <property type="entry name" value="Peptidase_S9"/>
    <property type="match status" value="1"/>
</dbReference>
<dbReference type="PANTHER" id="PTHR43056:SF5">
    <property type="entry name" value="PEPTIDASE S9 PROLYL OLIGOPEPTIDASE CATALYTIC DOMAIN-CONTAINING PROTEIN"/>
    <property type="match status" value="1"/>
</dbReference>
<reference evidence="2 3" key="1">
    <citation type="submission" date="2022-05" db="EMBL/GenBank/DDBJ databases">
        <authorList>
            <consortium name="Genoscope - CEA"/>
            <person name="William W."/>
        </authorList>
    </citation>
    <scope>NUCLEOTIDE SEQUENCE [LARGE SCALE GENOMIC DNA]</scope>
</reference>
<sequence length="662" mass="73903">MAPTPATYGSWKSPITVDVVVNQSISFKQVKVDPFQEDKVFWSEMSPDKGGRYIIHSWTEGEDVQELTPENYSARTTVHEYGGGAFFVHKRRIYFSNFEDQRLYCQKLKKGVQEPIPLTPKGKDWRYADGTMYKKHIVVCVREDHEVIGGDVKEAENTLVSINRKTKEQSVLVSGANFYSTPRISKHGTLAWIEWDHPNMPWDSTELWIGELSHDGNSLKDGTKRKIAGGEGISVMLPKWSPDDKLLYIHDTTNWWNLYKLDDQDNEISVYPKDEEIGGPAWQFGGSPYSCNPDGNGEMLFIYGSTITCLKHSGEHQDIKLEKDYKSFTFLHYDPNGKHAYMVAGSPSLFTALIKLNVKTGKTTVVRTSHPSTDDIDPGYLSADPKKVSWDTTLGAKAHGYYYPPQNKDFEGPEGECPPLLVKVHGGPTSACSPCLDLKKQFFTSRGFALLDVDYRGSTGYGTEYRNALKTYWGLLDIDDCYKGAESLADQGKADRGKLFIDGGSAGGFAALASITFHGDVFSAGTSFYGVCDLTALAASTHKFESRYLDTLIGPLPGAQEIYDERSPIKHVDKLDCAVCIFQGLEDKVVPPDQSKMMYDAAKAKGNPVAYKTFEGEQHGFRQAKNIKFSLEGELYFYSKVFKFDAPGISAEVIENVSYARN</sequence>
<dbReference type="Proteomes" id="UP001159405">
    <property type="component" value="Unassembled WGS sequence"/>
</dbReference>
<feature type="domain" description="Peptidase S9 prolyl oligopeptidase catalytic" evidence="1">
    <location>
        <begin position="438"/>
        <end position="643"/>
    </location>
</feature>
<evidence type="ECO:0000313" key="3">
    <source>
        <dbReference type="Proteomes" id="UP001159405"/>
    </source>
</evidence>
<evidence type="ECO:0000313" key="2">
    <source>
        <dbReference type="EMBL" id="CAH3122449.1"/>
    </source>
</evidence>
<protein>
    <recommendedName>
        <fullName evidence="1">Peptidase S9 prolyl oligopeptidase catalytic domain-containing protein</fullName>
    </recommendedName>
</protein>
<gene>
    <name evidence="2" type="ORF">PLOB_00029391</name>
</gene>
<organism evidence="2 3">
    <name type="scientific">Porites lobata</name>
    <dbReference type="NCBI Taxonomy" id="104759"/>
    <lineage>
        <taxon>Eukaryota</taxon>
        <taxon>Metazoa</taxon>
        <taxon>Cnidaria</taxon>
        <taxon>Anthozoa</taxon>
        <taxon>Hexacorallia</taxon>
        <taxon>Scleractinia</taxon>
        <taxon>Fungiina</taxon>
        <taxon>Poritidae</taxon>
        <taxon>Porites</taxon>
    </lineage>
</organism>
<dbReference type="SUPFAM" id="SSF69322">
    <property type="entry name" value="Tricorn protease domain 2"/>
    <property type="match status" value="1"/>
</dbReference>
<proteinExistence type="predicted"/>